<proteinExistence type="predicted"/>
<dbReference type="Proteomes" id="UP000193560">
    <property type="component" value="Unassembled WGS sequence"/>
</dbReference>
<dbReference type="AlphaFoldDB" id="A0A1X2ICF6"/>
<dbReference type="EMBL" id="MCGE01000017">
    <property type="protein sequence ID" value="ORZ13122.1"/>
    <property type="molecule type" value="Genomic_DNA"/>
</dbReference>
<feature type="non-terminal residue" evidence="1">
    <location>
        <position position="85"/>
    </location>
</feature>
<keyword evidence="2" id="KW-1185">Reference proteome</keyword>
<sequence>MIHFAFLISFTVLFSEYRESDYASSYKHISCVSQEYQFFHVQSHFPFHFPFCIALTVVVVKVGSVLKQIEVPSFVLESAVMPEKV</sequence>
<reference evidence="1 2" key="1">
    <citation type="submission" date="2016-07" db="EMBL/GenBank/DDBJ databases">
        <title>Pervasive Adenine N6-methylation of Active Genes in Fungi.</title>
        <authorList>
            <consortium name="DOE Joint Genome Institute"/>
            <person name="Mondo S.J."/>
            <person name="Dannebaum R.O."/>
            <person name="Kuo R.C."/>
            <person name="Labutti K."/>
            <person name="Haridas S."/>
            <person name="Kuo A."/>
            <person name="Salamov A."/>
            <person name="Ahrendt S.R."/>
            <person name="Lipzen A."/>
            <person name="Sullivan W."/>
            <person name="Andreopoulos W.B."/>
            <person name="Clum A."/>
            <person name="Lindquist E."/>
            <person name="Daum C."/>
            <person name="Ramamoorthy G.K."/>
            <person name="Gryganskyi A."/>
            <person name="Culley D."/>
            <person name="Magnuson J.K."/>
            <person name="James T.Y."/>
            <person name="O'Malley M.A."/>
            <person name="Stajich J.E."/>
            <person name="Spatafora J.W."/>
            <person name="Visel A."/>
            <person name="Grigoriev I.V."/>
        </authorList>
    </citation>
    <scope>NUCLEOTIDE SEQUENCE [LARGE SCALE GENOMIC DNA]</scope>
    <source>
        <strain evidence="1 2">NRRL 1336</strain>
    </source>
</reference>
<organism evidence="1 2">
    <name type="scientific">Absidia repens</name>
    <dbReference type="NCBI Taxonomy" id="90262"/>
    <lineage>
        <taxon>Eukaryota</taxon>
        <taxon>Fungi</taxon>
        <taxon>Fungi incertae sedis</taxon>
        <taxon>Mucoromycota</taxon>
        <taxon>Mucoromycotina</taxon>
        <taxon>Mucoromycetes</taxon>
        <taxon>Mucorales</taxon>
        <taxon>Cunninghamellaceae</taxon>
        <taxon>Absidia</taxon>
    </lineage>
</organism>
<comment type="caution">
    <text evidence="1">The sequence shown here is derived from an EMBL/GenBank/DDBJ whole genome shotgun (WGS) entry which is preliminary data.</text>
</comment>
<gene>
    <name evidence="1" type="ORF">BCR42DRAFT_419230</name>
</gene>
<protein>
    <submittedName>
        <fullName evidence="1">Uncharacterized protein</fullName>
    </submittedName>
</protein>
<name>A0A1X2ICF6_9FUNG</name>
<evidence type="ECO:0000313" key="1">
    <source>
        <dbReference type="EMBL" id="ORZ13122.1"/>
    </source>
</evidence>
<accession>A0A1X2ICF6</accession>
<evidence type="ECO:0000313" key="2">
    <source>
        <dbReference type="Proteomes" id="UP000193560"/>
    </source>
</evidence>